<dbReference type="Pfam" id="PF20411">
    <property type="entry name" value="DUF6697"/>
    <property type="match status" value="1"/>
</dbReference>
<evidence type="ECO:0000313" key="2">
    <source>
        <dbReference type="EMBL" id="RXW14322.1"/>
    </source>
</evidence>
<dbReference type="OrthoDB" id="2966342at2759"/>
<dbReference type="EMBL" id="SDEE01000721">
    <property type="protein sequence ID" value="RXW14322.1"/>
    <property type="molecule type" value="Genomic_DNA"/>
</dbReference>
<proteinExistence type="predicted"/>
<evidence type="ECO:0000259" key="1">
    <source>
        <dbReference type="Pfam" id="PF20411"/>
    </source>
</evidence>
<evidence type="ECO:0000313" key="3">
    <source>
        <dbReference type="Proteomes" id="UP000290288"/>
    </source>
</evidence>
<dbReference type="STRING" id="2316362.A0A4Q2D641"/>
<gene>
    <name evidence="2" type="ORF">EST38_g11536</name>
</gene>
<dbReference type="Proteomes" id="UP000290288">
    <property type="component" value="Unassembled WGS sequence"/>
</dbReference>
<organism evidence="2 3">
    <name type="scientific">Candolleomyces aberdarensis</name>
    <dbReference type="NCBI Taxonomy" id="2316362"/>
    <lineage>
        <taxon>Eukaryota</taxon>
        <taxon>Fungi</taxon>
        <taxon>Dikarya</taxon>
        <taxon>Basidiomycota</taxon>
        <taxon>Agaricomycotina</taxon>
        <taxon>Agaricomycetes</taxon>
        <taxon>Agaricomycetidae</taxon>
        <taxon>Agaricales</taxon>
        <taxon>Agaricineae</taxon>
        <taxon>Psathyrellaceae</taxon>
        <taxon>Candolleomyces</taxon>
    </lineage>
</organism>
<reference evidence="2 3" key="1">
    <citation type="submission" date="2019-01" db="EMBL/GenBank/DDBJ databases">
        <title>Draft genome sequence of Psathyrella aberdarensis IHI B618.</title>
        <authorList>
            <person name="Buettner E."/>
            <person name="Kellner H."/>
        </authorList>
    </citation>
    <scope>NUCLEOTIDE SEQUENCE [LARGE SCALE GENOMIC DNA]</scope>
    <source>
        <strain evidence="2 3">IHI B618</strain>
    </source>
</reference>
<feature type="domain" description="DUF6697" evidence="1">
    <location>
        <begin position="587"/>
        <end position="790"/>
    </location>
</feature>
<dbReference type="AlphaFoldDB" id="A0A4Q2D641"/>
<sequence length="809" mass="92576">MSSTTFPAELWELIFRTATSTPGSLTPPLENFHYHYFAADPGERRARRALETGWCLAKVCKEWRNIMRPLLFEHVVLEDFGALESLTKSLEKPVFDNVVLQGELVQRLDIVARNDRGSDPEGIRDLFSKISHLLSLLPQLKVVLFHNSFRVDGNWLSSAGPFFLNSASDTLESIAWIDDDKDWTLMKVPFFLWASFLNSHPNLKSIHPPHVKAEKELLWKICDGEAQTPLSKPLAKVTRLVLRIFHGTHTDPIFFPGPTHDHDPNVSSDSNASFKEDMFPKLRHVTFEFCILGPMAMEMLDGVVPTPTLLELHGHKLTSLHCVFHKTADEDFLEYNDVPPQTQFFPMIARHCVNLEELGLYFNWKSVPSTYIGNSTLPTVKRLKIRRMNRHFKIEPYKIMLNFVAEMAILRLPRLEEVVFVCERDTRYIQRYKEELREELVSVQRRLQPQLEALKEQNGVLKREVEMLRHQNHTGSKIDEDTVMTKEEEKELTEIKHSSHGKQVKISDTIVWLKTKVRAKSPDVVEVLDSDDECSLNSTAISRPTRKHKIKSGALFFPKTVLEDHLTGTSTLTISPQPLGLKMHLPFLGTEYKAATQALLWTNDPSLSSGKKPTPSIVRRFLYPNFETNPDMPAAPGEPGLLLCGRTEPVFDSTPWSLFIRVIDDSSTLKRWTYAGEYTCTLVGHLSASAFKAQPFVVKQTWGKKIAFHKKHPAYRDMRARMTLRKYGLVINEENMKKEIKRAGKTKKGDETRLSISDVVKAFEKGDETIPIIRLQCASYNHEFAQELATKYARYKPKQKKTADSDAED</sequence>
<comment type="caution">
    <text evidence="2">The sequence shown here is derived from an EMBL/GenBank/DDBJ whole genome shotgun (WGS) entry which is preliminary data.</text>
</comment>
<accession>A0A4Q2D641</accession>
<name>A0A4Q2D641_9AGAR</name>
<protein>
    <recommendedName>
        <fullName evidence="1">DUF6697 domain-containing protein</fullName>
    </recommendedName>
</protein>
<dbReference type="InterPro" id="IPR046520">
    <property type="entry name" value="DUF6697"/>
</dbReference>
<keyword evidence="3" id="KW-1185">Reference proteome</keyword>